<comment type="caution">
    <text evidence="2">The sequence shown here is derived from an EMBL/GenBank/DDBJ whole genome shotgun (WGS) entry which is preliminary data.</text>
</comment>
<dbReference type="Proteomes" id="UP000625527">
    <property type="component" value="Unassembled WGS sequence"/>
</dbReference>
<evidence type="ECO:0000313" key="2">
    <source>
        <dbReference type="EMBL" id="MBE1876108.1"/>
    </source>
</evidence>
<dbReference type="RefSeq" id="WP_192862670.1">
    <property type="nucleotide sequence ID" value="NZ_JADAQT010000078.1"/>
</dbReference>
<keyword evidence="1" id="KW-0812">Transmembrane</keyword>
<sequence>MVLPVAAFLAIKTTLAADGAKRRDLVEALESHKIGISILADRYPRDASIREVFEQVAALPEVLRPWGVRWIATRAPRGDLARVIYEALVLDGPAATGRVRVEASLALIRPIASVLPEAQAVRLIRPLWTLASAPSDPYSPSGHRSAASTALVGLLGVRRDIRPAIIDLVKSRPPRERPLILDLIARSVRTAGSEGSEAFREFVPLLGMTISETERFARIADLRERTKAEPRTNAQAHRFAPHRLRAIYRVLLIFHPVALLALAFHYPNLNSRLESLENFAGIPLEVGIALIAVMATIHVFTVQFATSRLPAAVARVTGEPWQLWGGYVSGAALVVATVVSQGVDGDRLWVAVEMLLLLDTLIWLGSALSRTFHRTGTAEACRVYMRRHMHNWRRAGRRLGVIQVRAAELKRAIDPLPFAGSGSAREIVGRDLIRIDASRRGIFLPVPRKISRILVNPIFAGPVYLQFSCGFGLIAAEAERLATVRIANGRLPARLEKRLAKVLRPTNASKIENVSSDAISLSALALRIADSGDLRLAEEVAENAAQVVVAHLGEAQQARARNSVGVRRNIDSEDSTETVYPVTPALRDVLDFLVQRVAEREGVWKTADVVVRRCLSSSTRDDRAAMILVSLIGDSRHDFPASPASEWLRHAGLNALQHDDDFAFQAAVRALRQRAQLFTGESSASRALVSLCAASLRLGPDRFDTAWTEAMQWLRASSSEVATRISLQVGASALDCGGFRAVVICAMQVVSDERFEILNNQTSYDRVFGEAALAELSAVDVGDTPTDRLEHFRDLVSAIRESSAIP</sequence>
<keyword evidence="1" id="KW-0472">Membrane</keyword>
<feature type="transmembrane region" description="Helical" evidence="1">
    <location>
        <begin position="246"/>
        <end position="267"/>
    </location>
</feature>
<reference evidence="2 3" key="1">
    <citation type="submission" date="2020-10" db="EMBL/GenBank/DDBJ databases">
        <title>Myceligenerans pegani sp. nov., an endophytic actinomycete isolated from Peganum harmala L. in Xinjiang, China.</title>
        <authorList>
            <person name="Xin L."/>
        </authorList>
    </citation>
    <scope>NUCLEOTIDE SEQUENCE [LARGE SCALE GENOMIC DNA]</scope>
    <source>
        <strain evidence="2 3">TRM65318</strain>
    </source>
</reference>
<feature type="transmembrane region" description="Helical" evidence="1">
    <location>
        <begin position="321"/>
        <end position="339"/>
    </location>
</feature>
<proteinExistence type="predicted"/>
<evidence type="ECO:0000313" key="3">
    <source>
        <dbReference type="Proteomes" id="UP000625527"/>
    </source>
</evidence>
<organism evidence="2 3">
    <name type="scientific">Myceligenerans pegani</name>
    <dbReference type="NCBI Taxonomy" id="2776917"/>
    <lineage>
        <taxon>Bacteria</taxon>
        <taxon>Bacillati</taxon>
        <taxon>Actinomycetota</taxon>
        <taxon>Actinomycetes</taxon>
        <taxon>Micrococcales</taxon>
        <taxon>Promicromonosporaceae</taxon>
        <taxon>Myceligenerans</taxon>
    </lineage>
</organism>
<feature type="transmembrane region" description="Helical" evidence="1">
    <location>
        <begin position="279"/>
        <end position="301"/>
    </location>
</feature>
<protein>
    <submittedName>
        <fullName evidence="2">Uncharacterized protein</fullName>
    </submittedName>
</protein>
<evidence type="ECO:0000256" key="1">
    <source>
        <dbReference type="SAM" id="Phobius"/>
    </source>
</evidence>
<accession>A0ABR9MXK8</accession>
<keyword evidence="3" id="KW-1185">Reference proteome</keyword>
<name>A0ABR9MXK8_9MICO</name>
<keyword evidence="1" id="KW-1133">Transmembrane helix</keyword>
<feature type="transmembrane region" description="Helical" evidence="1">
    <location>
        <begin position="348"/>
        <end position="368"/>
    </location>
</feature>
<dbReference type="EMBL" id="JADAQT010000078">
    <property type="protein sequence ID" value="MBE1876108.1"/>
    <property type="molecule type" value="Genomic_DNA"/>
</dbReference>
<gene>
    <name evidence="2" type="ORF">IHE71_10355</name>
</gene>